<evidence type="ECO:0000313" key="2">
    <source>
        <dbReference type="EMBL" id="MDA0565224.1"/>
    </source>
</evidence>
<dbReference type="InterPro" id="IPR000383">
    <property type="entry name" value="Xaa-Pro-like_dom"/>
</dbReference>
<dbReference type="Proteomes" id="UP001140076">
    <property type="component" value="Unassembled WGS sequence"/>
</dbReference>
<protein>
    <submittedName>
        <fullName evidence="2">Alpha/beta hydrolase</fullName>
    </submittedName>
</protein>
<dbReference type="Gene3D" id="1.10.3020.10">
    <property type="entry name" value="alpha-amino acid ester hydrolase ( Helical cap domain)"/>
    <property type="match status" value="1"/>
</dbReference>
<dbReference type="SUPFAM" id="SSF53474">
    <property type="entry name" value="alpha/beta-Hydrolases"/>
    <property type="match status" value="1"/>
</dbReference>
<keyword evidence="2" id="KW-0378">Hydrolase</keyword>
<dbReference type="RefSeq" id="WP_270072496.1">
    <property type="nucleotide sequence ID" value="NZ_JAJAQC010000018.1"/>
</dbReference>
<organism evidence="2 3">
    <name type="scientific">Streptomonospora mangrovi</name>
    <dbReference type="NCBI Taxonomy" id="2883123"/>
    <lineage>
        <taxon>Bacteria</taxon>
        <taxon>Bacillati</taxon>
        <taxon>Actinomycetota</taxon>
        <taxon>Actinomycetes</taxon>
        <taxon>Streptosporangiales</taxon>
        <taxon>Nocardiopsidaceae</taxon>
        <taxon>Streptomonospora</taxon>
    </lineage>
</organism>
<dbReference type="GO" id="GO:0016787">
    <property type="term" value="F:hydrolase activity"/>
    <property type="evidence" value="ECO:0007669"/>
    <property type="project" value="UniProtKB-KW"/>
</dbReference>
<evidence type="ECO:0000259" key="1">
    <source>
        <dbReference type="Pfam" id="PF02129"/>
    </source>
</evidence>
<accession>A0A9X3NNV7</accession>
<dbReference type="Gene3D" id="3.40.50.1820">
    <property type="entry name" value="alpha/beta hydrolase"/>
    <property type="match status" value="1"/>
</dbReference>
<gene>
    <name evidence="2" type="ORF">LG943_12985</name>
</gene>
<reference evidence="2" key="1">
    <citation type="submission" date="2021-10" db="EMBL/GenBank/DDBJ databases">
        <title>Streptomonospora sp. nov., isolated from mangrove soil.</title>
        <authorList>
            <person name="Chen X."/>
            <person name="Ge X."/>
            <person name="Liu W."/>
        </authorList>
    </citation>
    <scope>NUCLEOTIDE SEQUENCE</scope>
    <source>
        <strain evidence="2">S1-112</strain>
    </source>
</reference>
<dbReference type="Pfam" id="PF02129">
    <property type="entry name" value="Peptidase_S15"/>
    <property type="match status" value="1"/>
</dbReference>
<dbReference type="AlphaFoldDB" id="A0A9X3NNV7"/>
<proteinExistence type="predicted"/>
<dbReference type="InterPro" id="IPR029058">
    <property type="entry name" value="AB_hydrolase_fold"/>
</dbReference>
<comment type="caution">
    <text evidence="2">The sequence shown here is derived from an EMBL/GenBank/DDBJ whole genome shotgun (WGS) entry which is preliminary data.</text>
</comment>
<dbReference type="EMBL" id="JAJAQC010000018">
    <property type="protein sequence ID" value="MDA0565224.1"/>
    <property type="molecule type" value="Genomic_DNA"/>
</dbReference>
<evidence type="ECO:0000313" key="3">
    <source>
        <dbReference type="Proteomes" id="UP001140076"/>
    </source>
</evidence>
<name>A0A9X3NNV7_9ACTN</name>
<feature type="domain" description="Xaa-Pro dipeptidyl-peptidase-like" evidence="1">
    <location>
        <begin position="27"/>
        <end position="272"/>
    </location>
</feature>
<keyword evidence="3" id="KW-1185">Reference proteome</keyword>
<sequence>MTARHGHDHHVRLRDGTVLRGRWWECAHPQGIVLIRTPYDADEHASTARSWNARGYHCLVQDVRGRYRSAGRWSPYTHEHDDGGEVLARLAADHPGLPVVLYGASYAAHTALEAARAAAEAGAAGASGGTAAPSAVAAVIVLVPALGLAETAWDADGVPQLRHRIGWWHQHGRTPRPQPPLPPAELDGRVAQAREHGVIEAAADWGWTPHARAGWRRLWTARRIDLAARYGRVAAPLLVVSGDDDFFHHHAQRLARAWSAASHFASGPWGHGLVGGVTDPARRARITAAGGLAHIIDPWLSANGLPGTPAAWTGVLAPAAASRTRSVLDPASGTWHHERTAP</sequence>